<dbReference type="OrthoDB" id="9773293at2"/>
<dbReference type="InterPro" id="IPR000639">
    <property type="entry name" value="Epox_hydrolase-like"/>
</dbReference>
<dbReference type="PRINTS" id="PR00412">
    <property type="entry name" value="EPOXHYDRLASE"/>
</dbReference>
<dbReference type="PANTHER" id="PTHR43798:SF31">
    <property type="entry name" value="AB HYDROLASE SUPERFAMILY PROTEIN YCLE"/>
    <property type="match status" value="1"/>
</dbReference>
<dbReference type="Pfam" id="PF00561">
    <property type="entry name" value="Abhydrolase_1"/>
    <property type="match status" value="1"/>
</dbReference>
<reference evidence="3 4" key="1">
    <citation type="submission" date="2018-09" db="EMBL/GenBank/DDBJ databases">
        <title>Cohnella cavernae sp. nov., isolated from a karst cave.</title>
        <authorList>
            <person name="Zhu H."/>
        </authorList>
    </citation>
    <scope>NUCLEOTIDE SEQUENCE [LARGE SCALE GENOMIC DNA]</scope>
    <source>
        <strain evidence="3 4">K2E09-144</strain>
    </source>
</reference>
<dbReference type="Gene3D" id="3.40.50.1820">
    <property type="entry name" value="alpha/beta hydrolase"/>
    <property type="match status" value="1"/>
</dbReference>
<dbReference type="PRINTS" id="PR00111">
    <property type="entry name" value="ABHYDROLASE"/>
</dbReference>
<dbReference type="AlphaFoldDB" id="A0A398CQ92"/>
<evidence type="ECO:0000313" key="3">
    <source>
        <dbReference type="EMBL" id="RIE04695.1"/>
    </source>
</evidence>
<comment type="caution">
    <text evidence="3">The sequence shown here is derived from an EMBL/GenBank/DDBJ whole genome shotgun (WGS) entry which is preliminary data.</text>
</comment>
<gene>
    <name evidence="3" type="ORF">D3H35_04200</name>
</gene>
<protein>
    <submittedName>
        <fullName evidence="3">Alpha/beta hydrolase</fullName>
    </submittedName>
</protein>
<feature type="domain" description="AB hydrolase-1" evidence="2">
    <location>
        <begin position="23"/>
        <end position="125"/>
    </location>
</feature>
<keyword evidence="4" id="KW-1185">Reference proteome</keyword>
<dbReference type="RefSeq" id="WP_119147894.1">
    <property type="nucleotide sequence ID" value="NZ_JBHSOV010000005.1"/>
</dbReference>
<dbReference type="EMBL" id="QXJM01000023">
    <property type="protein sequence ID" value="RIE04695.1"/>
    <property type="molecule type" value="Genomic_DNA"/>
</dbReference>
<evidence type="ECO:0000313" key="4">
    <source>
        <dbReference type="Proteomes" id="UP000266340"/>
    </source>
</evidence>
<evidence type="ECO:0000259" key="2">
    <source>
        <dbReference type="Pfam" id="PF00561"/>
    </source>
</evidence>
<dbReference type="SUPFAM" id="SSF53474">
    <property type="entry name" value="alpha/beta-Hydrolases"/>
    <property type="match status" value="1"/>
</dbReference>
<keyword evidence="1 3" id="KW-0378">Hydrolase</keyword>
<accession>A0A398CQ92</accession>
<dbReference type="Proteomes" id="UP000266340">
    <property type="component" value="Unassembled WGS sequence"/>
</dbReference>
<dbReference type="GO" id="GO:0016787">
    <property type="term" value="F:hydrolase activity"/>
    <property type="evidence" value="ECO:0007669"/>
    <property type="project" value="UniProtKB-KW"/>
</dbReference>
<organism evidence="3 4">
    <name type="scientific">Cohnella faecalis</name>
    <dbReference type="NCBI Taxonomy" id="2315694"/>
    <lineage>
        <taxon>Bacteria</taxon>
        <taxon>Bacillati</taxon>
        <taxon>Bacillota</taxon>
        <taxon>Bacilli</taxon>
        <taxon>Bacillales</taxon>
        <taxon>Paenibacillaceae</taxon>
        <taxon>Cohnella</taxon>
    </lineage>
</organism>
<dbReference type="InterPro" id="IPR050266">
    <property type="entry name" value="AB_hydrolase_sf"/>
</dbReference>
<dbReference type="PANTHER" id="PTHR43798">
    <property type="entry name" value="MONOACYLGLYCEROL LIPASE"/>
    <property type="match status" value="1"/>
</dbReference>
<evidence type="ECO:0000256" key="1">
    <source>
        <dbReference type="ARBA" id="ARBA00022801"/>
    </source>
</evidence>
<name>A0A398CQ92_9BACL</name>
<dbReference type="InterPro" id="IPR029058">
    <property type="entry name" value="AB_hydrolase_fold"/>
</dbReference>
<sequence>MGYYVQVEQGVKLFVEDIGAGRPILFVHGWPVNHNMFEYQTTHLPKYGFRCILIDLRGYGKSDKPWTGYSYDRLADDIRVVIDTLGLDNVRLVGFSVGGAIVVRYMGRHRGHKIAQLLLLAAAAPSLTQRPGYPIGQPRANIDKIIAGTYADRPGVLAQFGEDCFASPVSTPFRQWFQSLGLEAANHATVAVMESLRDEFVGQDFPFIRVPTSIFHGVLDKVCLYPLALAQHAGIQGSVLHRFEKSGHGIFYDELELFNQRFFKALNDGH</sequence>
<dbReference type="InterPro" id="IPR000073">
    <property type="entry name" value="AB_hydrolase_1"/>
</dbReference>
<proteinExistence type="predicted"/>
<dbReference type="GO" id="GO:0016020">
    <property type="term" value="C:membrane"/>
    <property type="evidence" value="ECO:0007669"/>
    <property type="project" value="TreeGrafter"/>
</dbReference>